<protein>
    <submittedName>
        <fullName evidence="2">Uncharacterized protein</fullName>
    </submittedName>
</protein>
<feature type="transmembrane region" description="Helical" evidence="1">
    <location>
        <begin position="12"/>
        <end position="31"/>
    </location>
</feature>
<organism evidence="2 3">
    <name type="scientific">Lujinxingia vulgaris</name>
    <dbReference type="NCBI Taxonomy" id="2600176"/>
    <lineage>
        <taxon>Bacteria</taxon>
        <taxon>Deltaproteobacteria</taxon>
        <taxon>Bradymonadales</taxon>
        <taxon>Lujinxingiaceae</taxon>
        <taxon>Lujinxingia</taxon>
    </lineage>
</organism>
<reference evidence="2 3" key="1">
    <citation type="submission" date="2019-08" db="EMBL/GenBank/DDBJ databases">
        <title>Bradymonadales sp. TMQ4.</title>
        <authorList>
            <person name="Liang Q."/>
        </authorList>
    </citation>
    <scope>NUCLEOTIDE SEQUENCE [LARGE SCALE GENOMIC DNA]</scope>
    <source>
        <strain evidence="2 3">TMQ4</strain>
    </source>
</reference>
<keyword evidence="1" id="KW-0472">Membrane</keyword>
<dbReference type="AlphaFoldDB" id="A0A5C6XHJ6"/>
<comment type="caution">
    <text evidence="2">The sequence shown here is derived from an EMBL/GenBank/DDBJ whole genome shotgun (WGS) entry which is preliminary data.</text>
</comment>
<gene>
    <name evidence="2" type="ORF">FRC98_00830</name>
</gene>
<keyword evidence="1" id="KW-1133">Transmembrane helix</keyword>
<name>A0A5C6XHJ6_9DELT</name>
<dbReference type="OrthoDB" id="5520198at2"/>
<evidence type="ECO:0000313" key="2">
    <source>
        <dbReference type="EMBL" id="TXD38978.1"/>
    </source>
</evidence>
<accession>A0A5C6XHJ6</accession>
<feature type="transmembrane region" description="Helical" evidence="1">
    <location>
        <begin position="43"/>
        <end position="59"/>
    </location>
</feature>
<proteinExistence type="predicted"/>
<dbReference type="RefSeq" id="WP_146979414.1">
    <property type="nucleotide sequence ID" value="NZ_VOSM01000001.1"/>
</dbReference>
<evidence type="ECO:0000256" key="1">
    <source>
        <dbReference type="SAM" id="Phobius"/>
    </source>
</evidence>
<keyword evidence="1" id="KW-0812">Transmembrane</keyword>
<evidence type="ECO:0000313" key="3">
    <source>
        <dbReference type="Proteomes" id="UP000321412"/>
    </source>
</evidence>
<sequence length="76" mass="8355">MKLRKPGNTTYNLLHGLPLVLLALGLIFGVHMGYQVAVGEREADAGLAIAGFILVYFAYRAHFSMQMLFVKDEAKG</sequence>
<keyword evidence="3" id="KW-1185">Reference proteome</keyword>
<dbReference type="Proteomes" id="UP000321412">
    <property type="component" value="Unassembled WGS sequence"/>
</dbReference>
<dbReference type="EMBL" id="VOSM01000001">
    <property type="protein sequence ID" value="TXD38978.1"/>
    <property type="molecule type" value="Genomic_DNA"/>
</dbReference>